<keyword evidence="1" id="KW-0812">Transmembrane</keyword>
<evidence type="ECO:0000313" key="3">
    <source>
        <dbReference type="Proteomes" id="UP000254601"/>
    </source>
</evidence>
<gene>
    <name evidence="2" type="ORF">NCTC13337_02007</name>
</gene>
<dbReference type="AlphaFoldDB" id="A0A380MX58"/>
<evidence type="ECO:0000313" key="2">
    <source>
        <dbReference type="EMBL" id="SUO96764.1"/>
    </source>
</evidence>
<keyword evidence="1" id="KW-1133">Transmembrane helix</keyword>
<proteinExistence type="predicted"/>
<accession>A0A380MX58</accession>
<organism evidence="2 3">
    <name type="scientific">Suttonella ornithocola</name>
    <dbReference type="NCBI Taxonomy" id="279832"/>
    <lineage>
        <taxon>Bacteria</taxon>
        <taxon>Pseudomonadati</taxon>
        <taxon>Pseudomonadota</taxon>
        <taxon>Gammaproteobacteria</taxon>
        <taxon>Cardiobacteriales</taxon>
        <taxon>Cardiobacteriaceae</taxon>
        <taxon>Suttonella</taxon>
    </lineage>
</organism>
<dbReference type="Proteomes" id="UP000254601">
    <property type="component" value="Unassembled WGS sequence"/>
</dbReference>
<evidence type="ECO:0000256" key="1">
    <source>
        <dbReference type="SAM" id="Phobius"/>
    </source>
</evidence>
<dbReference type="EMBL" id="UHIC01000001">
    <property type="protein sequence ID" value="SUO96764.1"/>
    <property type="molecule type" value="Genomic_DNA"/>
</dbReference>
<keyword evidence="3" id="KW-1185">Reference proteome</keyword>
<protein>
    <submittedName>
        <fullName evidence="2">Uncharacterized protein</fullName>
    </submittedName>
</protein>
<keyword evidence="1" id="KW-0472">Membrane</keyword>
<reference evidence="2 3" key="1">
    <citation type="submission" date="2018-06" db="EMBL/GenBank/DDBJ databases">
        <authorList>
            <consortium name="Pathogen Informatics"/>
            <person name="Doyle S."/>
        </authorList>
    </citation>
    <scope>NUCLEOTIDE SEQUENCE [LARGE SCALE GENOMIC DNA]</scope>
    <source>
        <strain evidence="2 3">NCTC13337</strain>
    </source>
</reference>
<sequence>MTSITAMALLGCVIGCIIIWDMNRKPSDKKDHK</sequence>
<name>A0A380MX58_9GAMM</name>
<feature type="transmembrane region" description="Helical" evidence="1">
    <location>
        <begin position="6"/>
        <end position="23"/>
    </location>
</feature>